<evidence type="ECO:0000256" key="1">
    <source>
        <dbReference type="SAM" id="Phobius"/>
    </source>
</evidence>
<protein>
    <recommendedName>
        <fullName evidence="2">GGDEF domain-containing protein</fullName>
    </recommendedName>
</protein>
<keyword evidence="1" id="KW-1133">Transmembrane helix</keyword>
<dbReference type="GO" id="GO:0005886">
    <property type="term" value="C:plasma membrane"/>
    <property type="evidence" value="ECO:0007669"/>
    <property type="project" value="TreeGrafter"/>
</dbReference>
<sequence>MQNIRTGDSFYTEMNYEKILWLINLRFMLIALLSMTFALLAVLKNPIILSASTSTIFVWNGVCLLINIFLLFDINYLKNKKHILIDESQFKYISLIHIDFDIIFVVMTILLTGGLESPLLILFIYNIVTTSFILHDNFIYFYTGITLVLLILTGFRFTSLPSFPFLNITFESHLYKVFFTVTIFSFLTYLSKYISGKLVQKQDELNNMYEHTYQLSITDRLTGLYDQTYFRVAASDALDIAQNNGYSCAMVMFDIDNFKEFNDTNGHLAGSRALVEIAEIMRRTFRKSDLLGKYGGDEFVILMEDVEEEYIPFILERFKNRIKDHNFNPQTQKVSSLTISLGASMFPQNGISVELLIDTADKAMYNSKKLGKNQLFNFNNSK</sequence>
<feature type="transmembrane region" description="Helical" evidence="1">
    <location>
        <begin position="139"/>
        <end position="157"/>
    </location>
</feature>
<feature type="transmembrane region" description="Helical" evidence="1">
    <location>
        <begin position="177"/>
        <end position="195"/>
    </location>
</feature>
<dbReference type="AlphaFoldDB" id="A0A350H8X3"/>
<dbReference type="InterPro" id="IPR029787">
    <property type="entry name" value="Nucleotide_cyclase"/>
</dbReference>
<dbReference type="NCBIfam" id="TIGR00254">
    <property type="entry name" value="GGDEF"/>
    <property type="match status" value="1"/>
</dbReference>
<proteinExistence type="predicted"/>
<feature type="transmembrane region" description="Helical" evidence="1">
    <location>
        <begin position="47"/>
        <end position="72"/>
    </location>
</feature>
<dbReference type="InterPro" id="IPR043128">
    <property type="entry name" value="Rev_trsase/Diguanyl_cyclase"/>
</dbReference>
<accession>A0A350H8X3</accession>
<gene>
    <name evidence="3" type="ORF">DCW38_02270</name>
</gene>
<organism evidence="3 4">
    <name type="scientific">candidate division WOR-3 bacterium</name>
    <dbReference type="NCBI Taxonomy" id="2052148"/>
    <lineage>
        <taxon>Bacteria</taxon>
        <taxon>Bacteria division WOR-3</taxon>
    </lineage>
</organism>
<dbReference type="Pfam" id="PF25323">
    <property type="entry name" value="6TM_PilS"/>
    <property type="match status" value="1"/>
</dbReference>
<dbReference type="InterPro" id="IPR000160">
    <property type="entry name" value="GGDEF_dom"/>
</dbReference>
<dbReference type="FunFam" id="3.30.70.270:FF:000001">
    <property type="entry name" value="Diguanylate cyclase domain protein"/>
    <property type="match status" value="1"/>
</dbReference>
<dbReference type="Pfam" id="PF00990">
    <property type="entry name" value="GGDEF"/>
    <property type="match status" value="1"/>
</dbReference>
<dbReference type="PANTHER" id="PTHR45138">
    <property type="entry name" value="REGULATORY COMPONENTS OF SENSORY TRANSDUCTION SYSTEM"/>
    <property type="match status" value="1"/>
</dbReference>
<dbReference type="EMBL" id="DMZY01000067">
    <property type="protein sequence ID" value="HAV91989.1"/>
    <property type="molecule type" value="Genomic_DNA"/>
</dbReference>
<dbReference type="GO" id="GO:0043709">
    <property type="term" value="P:cell adhesion involved in single-species biofilm formation"/>
    <property type="evidence" value="ECO:0007669"/>
    <property type="project" value="TreeGrafter"/>
</dbReference>
<name>A0A350H8X3_UNCW3</name>
<dbReference type="GO" id="GO:0052621">
    <property type="term" value="F:diguanylate cyclase activity"/>
    <property type="evidence" value="ECO:0007669"/>
    <property type="project" value="TreeGrafter"/>
</dbReference>
<dbReference type="GO" id="GO:1902201">
    <property type="term" value="P:negative regulation of bacterial-type flagellum-dependent cell motility"/>
    <property type="evidence" value="ECO:0007669"/>
    <property type="project" value="TreeGrafter"/>
</dbReference>
<dbReference type="Gene3D" id="3.30.70.270">
    <property type="match status" value="1"/>
</dbReference>
<evidence type="ECO:0000313" key="3">
    <source>
        <dbReference type="EMBL" id="HAV91989.1"/>
    </source>
</evidence>
<feature type="transmembrane region" description="Helical" evidence="1">
    <location>
        <begin position="21"/>
        <end position="41"/>
    </location>
</feature>
<reference evidence="3 4" key="1">
    <citation type="journal article" date="2018" name="Nat. Biotechnol.">
        <title>A standardized bacterial taxonomy based on genome phylogeny substantially revises the tree of life.</title>
        <authorList>
            <person name="Parks D.H."/>
            <person name="Chuvochina M."/>
            <person name="Waite D.W."/>
            <person name="Rinke C."/>
            <person name="Skarshewski A."/>
            <person name="Chaumeil P.A."/>
            <person name="Hugenholtz P."/>
        </authorList>
    </citation>
    <scope>NUCLEOTIDE SEQUENCE [LARGE SCALE GENOMIC DNA]</scope>
    <source>
        <strain evidence="3">UBA9956</strain>
    </source>
</reference>
<feature type="domain" description="GGDEF" evidence="2">
    <location>
        <begin position="246"/>
        <end position="380"/>
    </location>
</feature>
<evidence type="ECO:0000313" key="4">
    <source>
        <dbReference type="Proteomes" id="UP000264062"/>
    </source>
</evidence>
<comment type="caution">
    <text evidence="3">The sequence shown here is derived from an EMBL/GenBank/DDBJ whole genome shotgun (WGS) entry which is preliminary data.</text>
</comment>
<dbReference type="SMART" id="SM00267">
    <property type="entry name" value="GGDEF"/>
    <property type="match status" value="1"/>
</dbReference>
<dbReference type="PROSITE" id="PS50887">
    <property type="entry name" value="GGDEF"/>
    <property type="match status" value="1"/>
</dbReference>
<evidence type="ECO:0000259" key="2">
    <source>
        <dbReference type="PROSITE" id="PS50887"/>
    </source>
</evidence>
<dbReference type="Proteomes" id="UP000264062">
    <property type="component" value="Unassembled WGS sequence"/>
</dbReference>
<dbReference type="InterPro" id="IPR050469">
    <property type="entry name" value="Diguanylate_Cyclase"/>
</dbReference>
<keyword evidence="1" id="KW-0812">Transmembrane</keyword>
<dbReference type="PANTHER" id="PTHR45138:SF9">
    <property type="entry name" value="DIGUANYLATE CYCLASE DGCM-RELATED"/>
    <property type="match status" value="1"/>
</dbReference>
<keyword evidence="1" id="KW-0472">Membrane</keyword>
<dbReference type="CDD" id="cd01949">
    <property type="entry name" value="GGDEF"/>
    <property type="match status" value="1"/>
</dbReference>
<dbReference type="SUPFAM" id="SSF55073">
    <property type="entry name" value="Nucleotide cyclase"/>
    <property type="match status" value="1"/>
</dbReference>